<dbReference type="Gene3D" id="1.10.3300.10">
    <property type="entry name" value="Jann2411-like domain"/>
    <property type="match status" value="1"/>
</dbReference>
<protein>
    <submittedName>
        <fullName evidence="3">CGNR zinc finger domain-containing protein</fullName>
    </submittedName>
</protein>
<dbReference type="PANTHER" id="PTHR35525">
    <property type="entry name" value="BLL6575 PROTEIN"/>
    <property type="match status" value="1"/>
</dbReference>
<evidence type="ECO:0000313" key="4">
    <source>
        <dbReference type="Proteomes" id="UP000676079"/>
    </source>
</evidence>
<dbReference type="SUPFAM" id="SSF160904">
    <property type="entry name" value="Jann2411-like"/>
    <property type="match status" value="1"/>
</dbReference>
<reference evidence="3 4" key="1">
    <citation type="submission" date="2021-05" db="EMBL/GenBank/DDBJ databases">
        <title>Direct Submission.</title>
        <authorList>
            <person name="Li K."/>
            <person name="Gao J."/>
        </authorList>
    </citation>
    <scope>NUCLEOTIDE SEQUENCE [LARGE SCALE GENOMIC DNA]</scope>
    <source>
        <strain evidence="3 4">Mg02</strain>
    </source>
</reference>
<dbReference type="PANTHER" id="PTHR35525:SF3">
    <property type="entry name" value="BLL6575 PROTEIN"/>
    <property type="match status" value="1"/>
</dbReference>
<dbReference type="Pfam" id="PF11706">
    <property type="entry name" value="zf-CGNR"/>
    <property type="match status" value="1"/>
</dbReference>
<feature type="compositionally biased region" description="Polar residues" evidence="1">
    <location>
        <begin position="35"/>
        <end position="44"/>
    </location>
</feature>
<dbReference type="InterPro" id="IPR010852">
    <property type="entry name" value="ABATE"/>
</dbReference>
<feature type="region of interest" description="Disordered" evidence="1">
    <location>
        <begin position="1"/>
        <end position="65"/>
    </location>
</feature>
<evidence type="ECO:0000259" key="2">
    <source>
        <dbReference type="Pfam" id="PF11706"/>
    </source>
</evidence>
<accession>A0ABX8BUX5</accession>
<organism evidence="3 4">
    <name type="scientific">Nocardiopsis changdeensis</name>
    <dbReference type="NCBI Taxonomy" id="2831969"/>
    <lineage>
        <taxon>Bacteria</taxon>
        <taxon>Bacillati</taxon>
        <taxon>Actinomycetota</taxon>
        <taxon>Actinomycetes</taxon>
        <taxon>Streptosporangiales</taxon>
        <taxon>Nocardiopsidaceae</taxon>
        <taxon>Nocardiopsis</taxon>
    </lineage>
</organism>
<gene>
    <name evidence="3" type="ORF">KGD84_03720</name>
</gene>
<dbReference type="EMBL" id="CP074133">
    <property type="protein sequence ID" value="QUX25728.1"/>
    <property type="molecule type" value="Genomic_DNA"/>
</dbReference>
<dbReference type="InterPro" id="IPR023286">
    <property type="entry name" value="ABATE_dom_sf"/>
</dbReference>
<proteinExistence type="predicted"/>
<sequence length="155" mass="17111">MRSSSDVRSGYPAVRSGPKKFSIPPNSCGRAFKESGTSSSTLVKGTSGPLMPPPASGARDMNSPGIGAEEVVRQPAGALWPVPAGPGRPAVSTPRDRTRIFLPWADRIRECGAEDRRWVFVDSPRPGRRRWCAMGRCGNRHKIRELRIRRESHRH</sequence>
<dbReference type="InterPro" id="IPR021005">
    <property type="entry name" value="Znf_CGNR"/>
</dbReference>
<dbReference type="Proteomes" id="UP000676079">
    <property type="component" value="Chromosome"/>
</dbReference>
<evidence type="ECO:0000313" key="3">
    <source>
        <dbReference type="EMBL" id="QUX25728.1"/>
    </source>
</evidence>
<evidence type="ECO:0000256" key="1">
    <source>
        <dbReference type="SAM" id="MobiDB-lite"/>
    </source>
</evidence>
<keyword evidence="4" id="KW-1185">Reference proteome</keyword>
<name>A0ABX8BUX5_9ACTN</name>
<feature type="domain" description="Zinc finger CGNR" evidence="2">
    <location>
        <begin position="107"/>
        <end position="150"/>
    </location>
</feature>